<evidence type="ECO:0008006" key="3">
    <source>
        <dbReference type="Google" id="ProtNLM"/>
    </source>
</evidence>
<dbReference type="RefSeq" id="WP_262581986.1">
    <property type="nucleotide sequence ID" value="NZ_JAOQJV010000015.1"/>
</dbReference>
<gene>
    <name evidence="1" type="ORF">OCV65_10400</name>
</gene>
<protein>
    <recommendedName>
        <fullName evidence="3">Arc family DNA-binding protein</fullName>
    </recommendedName>
</protein>
<name>A0ABT2S7S6_9FIRM</name>
<evidence type="ECO:0000313" key="2">
    <source>
        <dbReference type="Proteomes" id="UP001207605"/>
    </source>
</evidence>
<evidence type="ECO:0000313" key="1">
    <source>
        <dbReference type="EMBL" id="MCU6700638.1"/>
    </source>
</evidence>
<dbReference type="SUPFAM" id="SSF47598">
    <property type="entry name" value="Ribbon-helix-helix"/>
    <property type="match status" value="1"/>
</dbReference>
<organism evidence="1 2">
    <name type="scientific">Dorea ammoniilytica</name>
    <dbReference type="NCBI Taxonomy" id="2981788"/>
    <lineage>
        <taxon>Bacteria</taxon>
        <taxon>Bacillati</taxon>
        <taxon>Bacillota</taxon>
        <taxon>Clostridia</taxon>
        <taxon>Lachnospirales</taxon>
        <taxon>Lachnospiraceae</taxon>
        <taxon>Dorea</taxon>
    </lineage>
</organism>
<dbReference type="InterPro" id="IPR013321">
    <property type="entry name" value="Arc_rbn_hlx_hlx"/>
</dbReference>
<dbReference type="Gene3D" id="1.10.1220.10">
    <property type="entry name" value="Met repressor-like"/>
    <property type="match status" value="1"/>
</dbReference>
<comment type="caution">
    <text evidence="1">The sequence shown here is derived from an EMBL/GenBank/DDBJ whole genome shotgun (WGS) entry which is preliminary data.</text>
</comment>
<keyword evidence="2" id="KW-1185">Reference proteome</keyword>
<proteinExistence type="predicted"/>
<dbReference type="InterPro" id="IPR010985">
    <property type="entry name" value="Ribbon_hlx_hlx"/>
</dbReference>
<dbReference type="Proteomes" id="UP001207605">
    <property type="component" value="Unassembled WGS sequence"/>
</dbReference>
<accession>A0ABT2S7S6</accession>
<sequence length="67" mass="7707">MADEPKISKAQQKAVNKYVKNNYDRINVTFPKGQKEIIKAHASKHNESVNAFIIRSVTETMERDSEE</sequence>
<dbReference type="EMBL" id="JAOQJV010000015">
    <property type="protein sequence ID" value="MCU6700638.1"/>
    <property type="molecule type" value="Genomic_DNA"/>
</dbReference>
<reference evidence="1 2" key="1">
    <citation type="journal article" date="2021" name="ISME Commun">
        <title>Automated analysis of genomic sequences facilitates high-throughput and comprehensive description of bacteria.</title>
        <authorList>
            <person name="Hitch T.C.A."/>
        </authorList>
    </citation>
    <scope>NUCLEOTIDE SEQUENCE [LARGE SCALE GENOMIC DNA]</scope>
    <source>
        <strain evidence="1 2">Sanger_02</strain>
    </source>
</reference>